<dbReference type="RefSeq" id="WP_038644590.1">
    <property type="nucleotide sequence ID" value="NZ_CP009454.1"/>
</dbReference>
<dbReference type="EMBL" id="CP009454">
    <property type="protein sequence ID" value="AIR84878.1"/>
    <property type="molecule type" value="Genomic_DNA"/>
</dbReference>
<evidence type="ECO:0000313" key="1">
    <source>
        <dbReference type="EMBL" id="AIR84878.1"/>
    </source>
</evidence>
<evidence type="ECO:0000313" key="2">
    <source>
        <dbReference type="Proteomes" id="UP000029495"/>
    </source>
</evidence>
<organism evidence="1 2">
    <name type="scientific">Pantoea rwandensis</name>
    <dbReference type="NCBI Taxonomy" id="1076550"/>
    <lineage>
        <taxon>Bacteria</taxon>
        <taxon>Pseudomonadati</taxon>
        <taxon>Pseudomonadota</taxon>
        <taxon>Gammaproteobacteria</taxon>
        <taxon>Enterobacterales</taxon>
        <taxon>Erwiniaceae</taxon>
        <taxon>Pantoea</taxon>
    </lineage>
</organism>
<protein>
    <submittedName>
        <fullName evidence="1">Uncharacterized protein</fullName>
    </submittedName>
</protein>
<keyword evidence="2" id="KW-1185">Reference proteome</keyword>
<proteinExistence type="predicted"/>
<sequence>MSTETQSVTIIYEGEALDNHKMNIIAFAESLKGLGEAIYIADSLINGEGGIEVNIDADLIAGSFGFEIEVKQKLRNAKDILQLLGLSAGKALIGTDNVIEILRRLNGRKIDIVETGEPGGEVKLWVDGEEITCSADVEKIVNSPEIRKAVDSFIRQPLLQQGIDSFGVKKERGDDAKILEIQKDEADEFKSPKVLFEVREEEDEFDTSVTFISAHTDKKSGWRVEFLNEKRTVRMEDDEFMRLLKREDAPHIFGELFAVKMKKITRNSGGEIKETYAIVKVGRQFG</sequence>
<gene>
    <name evidence="1" type="ORF">LH22_05130</name>
</gene>
<dbReference type="Proteomes" id="UP000029495">
    <property type="component" value="Chromosome"/>
</dbReference>
<name>A0ABM5RFT1_9GAMM</name>
<reference evidence="1 2" key="1">
    <citation type="submission" date="2014-09" db="EMBL/GenBank/DDBJ databases">
        <authorList>
            <person name="Chan K.-G."/>
        </authorList>
    </citation>
    <scope>NUCLEOTIDE SEQUENCE [LARGE SCALE GENOMIC DNA]</scope>
    <source>
        <strain evidence="1 2">ND04</strain>
    </source>
</reference>
<accession>A0ABM5RFT1</accession>